<sequence length="112" mass="12486">MSSHTWQPTCTGGADKKVFSRPKSPPEGHRAPREVYQTLDPHRSGRRHEEDRRAPRDSGADHLPTQSGGAGLSAATRAISPERPRLRRRIAPERQSSHHLDTPSVSDRKDPL</sequence>
<evidence type="ECO:0000313" key="2">
    <source>
        <dbReference type="EMBL" id="GMF44017.1"/>
    </source>
</evidence>
<accession>A0A9W6XRW9</accession>
<dbReference type="AlphaFoldDB" id="A0A9W6XRW9"/>
<organism evidence="2 3">
    <name type="scientific">Phytophthora fragariaefolia</name>
    <dbReference type="NCBI Taxonomy" id="1490495"/>
    <lineage>
        <taxon>Eukaryota</taxon>
        <taxon>Sar</taxon>
        <taxon>Stramenopiles</taxon>
        <taxon>Oomycota</taxon>
        <taxon>Peronosporomycetes</taxon>
        <taxon>Peronosporales</taxon>
        <taxon>Peronosporaceae</taxon>
        <taxon>Phytophthora</taxon>
    </lineage>
</organism>
<evidence type="ECO:0000256" key="1">
    <source>
        <dbReference type="SAM" id="MobiDB-lite"/>
    </source>
</evidence>
<comment type="caution">
    <text evidence="2">The sequence shown here is derived from an EMBL/GenBank/DDBJ whole genome shotgun (WGS) entry which is preliminary data.</text>
</comment>
<feature type="compositionally biased region" description="Basic and acidic residues" evidence="1">
    <location>
        <begin position="14"/>
        <end position="33"/>
    </location>
</feature>
<proteinExistence type="predicted"/>
<feature type="compositionally biased region" description="Polar residues" evidence="1">
    <location>
        <begin position="1"/>
        <end position="10"/>
    </location>
</feature>
<evidence type="ECO:0000313" key="3">
    <source>
        <dbReference type="Proteomes" id="UP001165121"/>
    </source>
</evidence>
<gene>
    <name evidence="2" type="ORF">Pfra01_001515400</name>
</gene>
<name>A0A9W6XRW9_9STRA</name>
<feature type="compositionally biased region" description="Basic and acidic residues" evidence="1">
    <location>
        <begin position="80"/>
        <end position="112"/>
    </location>
</feature>
<feature type="region of interest" description="Disordered" evidence="1">
    <location>
        <begin position="1"/>
        <end position="112"/>
    </location>
</feature>
<keyword evidence="3" id="KW-1185">Reference proteome</keyword>
<reference evidence="2" key="1">
    <citation type="submission" date="2023-04" db="EMBL/GenBank/DDBJ databases">
        <title>Phytophthora fragariaefolia NBRC 109709.</title>
        <authorList>
            <person name="Ichikawa N."/>
            <person name="Sato H."/>
            <person name="Tonouchi N."/>
        </authorList>
    </citation>
    <scope>NUCLEOTIDE SEQUENCE</scope>
    <source>
        <strain evidence="2">NBRC 109709</strain>
    </source>
</reference>
<dbReference type="EMBL" id="BSXT01001626">
    <property type="protein sequence ID" value="GMF44017.1"/>
    <property type="molecule type" value="Genomic_DNA"/>
</dbReference>
<dbReference type="Proteomes" id="UP001165121">
    <property type="component" value="Unassembled WGS sequence"/>
</dbReference>
<protein>
    <submittedName>
        <fullName evidence="2">Unnamed protein product</fullName>
    </submittedName>
</protein>
<feature type="compositionally biased region" description="Basic and acidic residues" evidence="1">
    <location>
        <begin position="40"/>
        <end position="60"/>
    </location>
</feature>